<dbReference type="InterPro" id="IPR037171">
    <property type="entry name" value="NagB/RpiA_transferase-like"/>
</dbReference>
<dbReference type="InterPro" id="IPR004547">
    <property type="entry name" value="Glucosamine6P_isomerase"/>
</dbReference>
<proteinExistence type="predicted"/>
<evidence type="ECO:0000313" key="2">
    <source>
        <dbReference type="EMBL" id="SVD09832.1"/>
    </source>
</evidence>
<reference evidence="2" key="1">
    <citation type="submission" date="2018-05" db="EMBL/GenBank/DDBJ databases">
        <authorList>
            <person name="Lanie J.A."/>
            <person name="Ng W.-L."/>
            <person name="Kazmierczak K.M."/>
            <person name="Andrzejewski T.M."/>
            <person name="Davidsen T.M."/>
            <person name="Wayne K.J."/>
            <person name="Tettelin H."/>
            <person name="Glass J.I."/>
            <person name="Rusch D."/>
            <person name="Podicherti R."/>
            <person name="Tsui H.-C.T."/>
            <person name="Winkler M.E."/>
        </authorList>
    </citation>
    <scope>NUCLEOTIDE SEQUENCE</scope>
</reference>
<accession>A0A382SJT7</accession>
<dbReference type="PROSITE" id="PS01161">
    <property type="entry name" value="GLC_GALNAC_ISOMERASE"/>
    <property type="match status" value="1"/>
</dbReference>
<dbReference type="EMBL" id="UINC01129440">
    <property type="protein sequence ID" value="SVD09832.1"/>
    <property type="molecule type" value="Genomic_DNA"/>
</dbReference>
<dbReference type="GO" id="GO:0005975">
    <property type="term" value="P:carbohydrate metabolic process"/>
    <property type="evidence" value="ECO:0007669"/>
    <property type="project" value="InterPro"/>
</dbReference>
<dbReference type="InterPro" id="IPR006148">
    <property type="entry name" value="Glc/Gal-6P_isomerase"/>
</dbReference>
<gene>
    <name evidence="2" type="ORF">METZ01_LOCUS362686</name>
</gene>
<dbReference type="InterPro" id="IPR018321">
    <property type="entry name" value="Glucosamine6P_isomerase_CS"/>
</dbReference>
<dbReference type="CDD" id="cd01399">
    <property type="entry name" value="GlcN6P_deaminase"/>
    <property type="match status" value="1"/>
</dbReference>
<dbReference type="GO" id="GO:0006044">
    <property type="term" value="P:N-acetylglucosamine metabolic process"/>
    <property type="evidence" value="ECO:0007669"/>
    <property type="project" value="InterPro"/>
</dbReference>
<protein>
    <recommendedName>
        <fullName evidence="1">Glucosamine/galactosamine-6-phosphate isomerase domain-containing protein</fullName>
    </recommendedName>
</protein>
<dbReference type="AlphaFoldDB" id="A0A382SJT7"/>
<organism evidence="2">
    <name type="scientific">marine metagenome</name>
    <dbReference type="NCBI Taxonomy" id="408172"/>
    <lineage>
        <taxon>unclassified sequences</taxon>
        <taxon>metagenomes</taxon>
        <taxon>ecological metagenomes</taxon>
    </lineage>
</organism>
<dbReference type="SUPFAM" id="SSF100950">
    <property type="entry name" value="NagB/RpiA/CoA transferase-like"/>
    <property type="match status" value="1"/>
</dbReference>
<feature type="domain" description="Glucosamine/galactosamine-6-phosphate isomerase" evidence="1">
    <location>
        <begin position="41"/>
        <end position="246"/>
    </location>
</feature>
<name>A0A382SJT7_9ZZZZ</name>
<dbReference type="Gene3D" id="3.40.50.1360">
    <property type="match status" value="1"/>
</dbReference>
<dbReference type="PANTHER" id="PTHR42892:SF1">
    <property type="entry name" value="GLUCOSAMINE-6-PHOSPHATE ISOMERASE"/>
    <property type="match status" value="1"/>
</dbReference>
<dbReference type="PANTHER" id="PTHR42892">
    <property type="entry name" value="GLUCOSAMINE-6-PHOSPHATE DEAMINASE-LIKE PROTEIN BT_0258-RELATED"/>
    <property type="match status" value="1"/>
</dbReference>
<dbReference type="InterPro" id="IPR052960">
    <property type="entry name" value="GlcN6P_deaminase-like"/>
</dbReference>
<evidence type="ECO:0000259" key="1">
    <source>
        <dbReference type="Pfam" id="PF01182"/>
    </source>
</evidence>
<dbReference type="Pfam" id="PF01182">
    <property type="entry name" value="Glucosamine_iso"/>
    <property type="match status" value="1"/>
</dbReference>
<dbReference type="GO" id="GO:0004342">
    <property type="term" value="F:glucosamine-6-phosphate deaminase activity"/>
    <property type="evidence" value="ECO:0007669"/>
    <property type="project" value="InterPro"/>
</dbReference>
<sequence>TQHQLMPVNYKHPGSYQKMCHLVASNIRDLVRTKGGKEYHNNPVIGLATGTTPIGVYDELTKMRDTNFSDTYTVNLDEYIGLEPEFNARLKGKEGYGFPKHPQSYFHFMTEHLFNDVTFKRSFFPGESQTDTFDSLVEAMGGIDIQILGIGTNGHIGFNEPGTSRDSLTHVVDLTENTIKDNSRFFDSIEDVPKQATTMGIESIMRAKRIYLLAHGKHKKDIFEKAFKGEITPDVPASYLQEHSDCTVMYCD</sequence>
<feature type="non-terminal residue" evidence="2">
    <location>
        <position position="1"/>
    </location>
</feature>